<accession>A0A9K3HBQ1</accession>
<evidence type="ECO:0000256" key="1">
    <source>
        <dbReference type="SAM" id="SignalP"/>
    </source>
</evidence>
<gene>
    <name evidence="2" type="ORF">HanXRQr2_Chr13g0579381</name>
</gene>
<dbReference type="Gramene" id="mRNA:HanXRQr2_Chr13g0579381">
    <property type="protein sequence ID" value="mRNA:HanXRQr2_Chr13g0579381"/>
    <property type="gene ID" value="HanXRQr2_Chr13g0579381"/>
</dbReference>
<feature type="chain" id="PRO_5039949301" evidence="1">
    <location>
        <begin position="23"/>
        <end position="54"/>
    </location>
</feature>
<proteinExistence type="predicted"/>
<sequence length="54" mass="6015">MLRLSSIKWLLIMAQMGSLLKAQIARSIILFFYSGEWLQCQGDDPALSADDLVG</sequence>
<reference evidence="2" key="1">
    <citation type="journal article" date="2017" name="Nature">
        <title>The sunflower genome provides insights into oil metabolism, flowering and Asterid evolution.</title>
        <authorList>
            <person name="Badouin H."/>
            <person name="Gouzy J."/>
            <person name="Grassa C.J."/>
            <person name="Murat F."/>
            <person name="Staton S.E."/>
            <person name="Cottret L."/>
            <person name="Lelandais-Briere C."/>
            <person name="Owens G.L."/>
            <person name="Carrere S."/>
            <person name="Mayjonade B."/>
            <person name="Legrand L."/>
            <person name="Gill N."/>
            <person name="Kane N.C."/>
            <person name="Bowers J.E."/>
            <person name="Hubner S."/>
            <person name="Bellec A."/>
            <person name="Berard A."/>
            <person name="Berges H."/>
            <person name="Blanchet N."/>
            <person name="Boniface M.C."/>
            <person name="Brunel D."/>
            <person name="Catrice O."/>
            <person name="Chaidir N."/>
            <person name="Claudel C."/>
            <person name="Donnadieu C."/>
            <person name="Faraut T."/>
            <person name="Fievet G."/>
            <person name="Helmstetter N."/>
            <person name="King M."/>
            <person name="Knapp S.J."/>
            <person name="Lai Z."/>
            <person name="Le Paslier M.C."/>
            <person name="Lippi Y."/>
            <person name="Lorenzon L."/>
            <person name="Mandel J.R."/>
            <person name="Marage G."/>
            <person name="Marchand G."/>
            <person name="Marquand E."/>
            <person name="Bret-Mestries E."/>
            <person name="Morien E."/>
            <person name="Nambeesan S."/>
            <person name="Nguyen T."/>
            <person name="Pegot-Espagnet P."/>
            <person name="Pouilly N."/>
            <person name="Raftis F."/>
            <person name="Sallet E."/>
            <person name="Schiex T."/>
            <person name="Thomas J."/>
            <person name="Vandecasteele C."/>
            <person name="Vares D."/>
            <person name="Vear F."/>
            <person name="Vautrin S."/>
            <person name="Crespi M."/>
            <person name="Mangin B."/>
            <person name="Burke J.M."/>
            <person name="Salse J."/>
            <person name="Munos S."/>
            <person name="Vincourt P."/>
            <person name="Rieseberg L.H."/>
            <person name="Langlade N.B."/>
        </authorList>
    </citation>
    <scope>NUCLEOTIDE SEQUENCE</scope>
    <source>
        <tissue evidence="2">Leaves</tissue>
    </source>
</reference>
<dbReference type="Proteomes" id="UP000215914">
    <property type="component" value="Unassembled WGS sequence"/>
</dbReference>
<keyword evidence="1" id="KW-0732">Signal</keyword>
<feature type="signal peptide" evidence="1">
    <location>
        <begin position="1"/>
        <end position="22"/>
    </location>
</feature>
<keyword evidence="3" id="KW-1185">Reference proteome</keyword>
<dbReference type="AlphaFoldDB" id="A0A9K3HBQ1"/>
<name>A0A9K3HBQ1_HELAN</name>
<organism evidence="2 3">
    <name type="scientific">Helianthus annuus</name>
    <name type="common">Common sunflower</name>
    <dbReference type="NCBI Taxonomy" id="4232"/>
    <lineage>
        <taxon>Eukaryota</taxon>
        <taxon>Viridiplantae</taxon>
        <taxon>Streptophyta</taxon>
        <taxon>Embryophyta</taxon>
        <taxon>Tracheophyta</taxon>
        <taxon>Spermatophyta</taxon>
        <taxon>Magnoliopsida</taxon>
        <taxon>eudicotyledons</taxon>
        <taxon>Gunneridae</taxon>
        <taxon>Pentapetalae</taxon>
        <taxon>asterids</taxon>
        <taxon>campanulids</taxon>
        <taxon>Asterales</taxon>
        <taxon>Asteraceae</taxon>
        <taxon>Asteroideae</taxon>
        <taxon>Heliantheae alliance</taxon>
        <taxon>Heliantheae</taxon>
        <taxon>Helianthus</taxon>
    </lineage>
</organism>
<evidence type="ECO:0000313" key="2">
    <source>
        <dbReference type="EMBL" id="KAF5772629.1"/>
    </source>
</evidence>
<evidence type="ECO:0000313" key="3">
    <source>
        <dbReference type="Proteomes" id="UP000215914"/>
    </source>
</evidence>
<comment type="caution">
    <text evidence="2">The sequence shown here is derived from an EMBL/GenBank/DDBJ whole genome shotgun (WGS) entry which is preliminary data.</text>
</comment>
<reference evidence="2" key="2">
    <citation type="submission" date="2020-06" db="EMBL/GenBank/DDBJ databases">
        <title>Helianthus annuus Genome sequencing and assembly Release 2.</title>
        <authorList>
            <person name="Gouzy J."/>
            <person name="Langlade N."/>
            <person name="Munos S."/>
        </authorList>
    </citation>
    <scope>NUCLEOTIDE SEQUENCE</scope>
    <source>
        <tissue evidence="2">Leaves</tissue>
    </source>
</reference>
<protein>
    <submittedName>
        <fullName evidence="2">Uncharacterized protein</fullName>
    </submittedName>
</protein>
<dbReference type="EMBL" id="MNCJ02000328">
    <property type="protein sequence ID" value="KAF5772629.1"/>
    <property type="molecule type" value="Genomic_DNA"/>
</dbReference>